<proteinExistence type="predicted"/>
<keyword evidence="2" id="KW-1185">Reference proteome</keyword>
<protein>
    <submittedName>
        <fullName evidence="1">Porin family protein</fullName>
    </submittedName>
</protein>
<organism evidence="1 2">
    <name type="scientific">Lepagella muris</name>
    <dbReference type="NCBI Taxonomy" id="3032870"/>
    <lineage>
        <taxon>Bacteria</taxon>
        <taxon>Pseudomonadati</taxon>
        <taxon>Bacteroidota</taxon>
        <taxon>Bacteroidia</taxon>
        <taxon>Bacteroidales</taxon>
        <taxon>Muribaculaceae</taxon>
        <taxon>Lepagella</taxon>
    </lineage>
</organism>
<evidence type="ECO:0000313" key="2">
    <source>
        <dbReference type="Proteomes" id="UP000306319"/>
    </source>
</evidence>
<dbReference type="Proteomes" id="UP000306319">
    <property type="component" value="Unassembled WGS sequence"/>
</dbReference>
<accession>A0AC61RBZ1</accession>
<reference evidence="1" key="1">
    <citation type="submission" date="2019-04" db="EMBL/GenBank/DDBJ databases">
        <title>Microbes associate with the intestines of laboratory mice.</title>
        <authorList>
            <person name="Navarre W."/>
            <person name="Wong E."/>
            <person name="Huang K."/>
            <person name="Tropini C."/>
            <person name="Ng K."/>
            <person name="Yu B."/>
        </authorList>
    </citation>
    <scope>NUCLEOTIDE SEQUENCE</scope>
    <source>
        <strain evidence="1">NM04_E33</strain>
    </source>
</reference>
<comment type="caution">
    <text evidence="1">The sequence shown here is derived from an EMBL/GenBank/DDBJ whole genome shotgun (WGS) entry which is preliminary data.</text>
</comment>
<name>A0AC61RBZ1_9BACT</name>
<evidence type="ECO:0000313" key="1">
    <source>
        <dbReference type="EMBL" id="TGY77164.1"/>
    </source>
</evidence>
<dbReference type="EMBL" id="SRYB01000029">
    <property type="protein sequence ID" value="TGY77164.1"/>
    <property type="molecule type" value="Genomic_DNA"/>
</dbReference>
<sequence>MKKILLLMAVVFMCATSAFAQRAALGINFGAAPVIEDGYSVTNLILGAKFQYKATSLIRLEAAADFGLRDKGYSSFNMMGNVHFMIPCARNFYLYPLAGIGYGNVKLRWDNDHSESWDKFAFNVGIGAEYEIARNLAADFEFKYQYMQDYGRLPILVGLSYKF</sequence>
<gene>
    <name evidence="1" type="ORF">E5331_15885</name>
</gene>